<reference evidence="3" key="1">
    <citation type="journal article" date="2019" name="Int. J. Syst. Evol. Microbiol.">
        <title>The Global Catalogue of Microorganisms (GCM) 10K type strain sequencing project: providing services to taxonomists for standard genome sequencing and annotation.</title>
        <authorList>
            <consortium name="The Broad Institute Genomics Platform"/>
            <consortium name="The Broad Institute Genome Sequencing Center for Infectious Disease"/>
            <person name="Wu L."/>
            <person name="Ma J."/>
        </authorList>
    </citation>
    <scope>NUCLEOTIDE SEQUENCE [LARGE SCALE GENOMIC DNA]</scope>
    <source>
        <strain evidence="3">KCTC 42911</strain>
    </source>
</reference>
<accession>A0ABV7THC6</accession>
<dbReference type="EMBL" id="JBHRXI010000010">
    <property type="protein sequence ID" value="MFC3614315.1"/>
    <property type="molecule type" value="Genomic_DNA"/>
</dbReference>
<name>A0ABV7THC6_9RHOB</name>
<comment type="caution">
    <text evidence="2">The sequence shown here is derived from an EMBL/GenBank/DDBJ whole genome shotgun (WGS) entry which is preliminary data.</text>
</comment>
<keyword evidence="3" id="KW-1185">Reference proteome</keyword>
<feature type="domain" description="Glycosyltransferase 2-like" evidence="1">
    <location>
        <begin position="19"/>
        <end position="144"/>
    </location>
</feature>
<keyword evidence="2" id="KW-0328">Glycosyltransferase</keyword>
<dbReference type="Gene3D" id="3.90.550.10">
    <property type="entry name" value="Spore Coat Polysaccharide Biosynthesis Protein SpsA, Chain A"/>
    <property type="match status" value="1"/>
</dbReference>
<sequence>MDRAPILAVLLNYRTPEMTVEACASAIEEMRALGGEIVIVDNGSGDGSFDLLCEEVQARGWAESGLVRVLQSGRNGGFGAGMNFGMAAGLSDGTRPGFFYLLNSDAKPDPGAIRALRDFLLSKPKAGLVGSALRGPDGEPHRTAFRFPSIAGEFEANARIGVISRLFEDSIVAFPVPRDTIRVDWTAGASLMIRAEVIDATGGFDETFFLYYEETDLCRRALQAGWSTYYLPASRVVHIGSASTGMKTWSRTPGYFFDSRLYYLAKHHGRGYAAMATIAALGGGVLWRLRRLVGNKPQVDPDRHWRDMARHSLGALFRPRRSAARSELTPLTEDRR</sequence>
<dbReference type="RefSeq" id="WP_386735517.1">
    <property type="nucleotide sequence ID" value="NZ_JBHRXI010000010.1"/>
</dbReference>
<keyword evidence="2" id="KW-0808">Transferase</keyword>
<dbReference type="CDD" id="cd04186">
    <property type="entry name" value="GT_2_like_c"/>
    <property type="match status" value="1"/>
</dbReference>
<dbReference type="PANTHER" id="PTHR43179">
    <property type="entry name" value="RHAMNOSYLTRANSFERASE WBBL"/>
    <property type="match status" value="1"/>
</dbReference>
<protein>
    <submittedName>
        <fullName evidence="2">Glycosyltransferase family 2 protein</fullName>
        <ecNumber evidence="2">2.4.-.-</ecNumber>
    </submittedName>
</protein>
<dbReference type="InterPro" id="IPR029044">
    <property type="entry name" value="Nucleotide-diphossugar_trans"/>
</dbReference>
<dbReference type="Pfam" id="PF00535">
    <property type="entry name" value="Glycos_transf_2"/>
    <property type="match status" value="1"/>
</dbReference>
<dbReference type="EC" id="2.4.-.-" evidence="2"/>
<dbReference type="Proteomes" id="UP001595629">
    <property type="component" value="Unassembled WGS sequence"/>
</dbReference>
<dbReference type="PANTHER" id="PTHR43179:SF7">
    <property type="entry name" value="RHAMNOSYLTRANSFERASE WBBL"/>
    <property type="match status" value="1"/>
</dbReference>
<evidence type="ECO:0000259" key="1">
    <source>
        <dbReference type="Pfam" id="PF00535"/>
    </source>
</evidence>
<evidence type="ECO:0000313" key="2">
    <source>
        <dbReference type="EMBL" id="MFC3614315.1"/>
    </source>
</evidence>
<dbReference type="GO" id="GO:0016757">
    <property type="term" value="F:glycosyltransferase activity"/>
    <property type="evidence" value="ECO:0007669"/>
    <property type="project" value="UniProtKB-KW"/>
</dbReference>
<gene>
    <name evidence="2" type="ORF">ACFORG_11130</name>
</gene>
<dbReference type="InterPro" id="IPR001173">
    <property type="entry name" value="Glyco_trans_2-like"/>
</dbReference>
<evidence type="ECO:0000313" key="3">
    <source>
        <dbReference type="Proteomes" id="UP001595629"/>
    </source>
</evidence>
<proteinExistence type="predicted"/>
<organism evidence="2 3">
    <name type="scientific">Lutimaribacter marinistellae</name>
    <dbReference type="NCBI Taxonomy" id="1820329"/>
    <lineage>
        <taxon>Bacteria</taxon>
        <taxon>Pseudomonadati</taxon>
        <taxon>Pseudomonadota</taxon>
        <taxon>Alphaproteobacteria</taxon>
        <taxon>Rhodobacterales</taxon>
        <taxon>Roseobacteraceae</taxon>
        <taxon>Lutimaribacter</taxon>
    </lineage>
</organism>
<dbReference type="SUPFAM" id="SSF53448">
    <property type="entry name" value="Nucleotide-diphospho-sugar transferases"/>
    <property type="match status" value="1"/>
</dbReference>